<evidence type="ECO:0000256" key="2">
    <source>
        <dbReference type="ARBA" id="ARBA00022670"/>
    </source>
</evidence>
<evidence type="ECO:0000256" key="6">
    <source>
        <dbReference type="ARBA" id="ARBA00023125"/>
    </source>
</evidence>
<evidence type="ECO:0000256" key="4">
    <source>
        <dbReference type="ARBA" id="ARBA00022801"/>
    </source>
</evidence>
<dbReference type="Gene3D" id="3.90.1680.10">
    <property type="entry name" value="SOS response associated peptidase-like"/>
    <property type="match status" value="1"/>
</dbReference>
<evidence type="ECO:0000256" key="8">
    <source>
        <dbReference type="RuleBase" id="RU364100"/>
    </source>
</evidence>
<evidence type="ECO:0000256" key="7">
    <source>
        <dbReference type="ARBA" id="ARBA00023239"/>
    </source>
</evidence>
<organism evidence="9 10">
    <name type="scientific">Alteraurantiacibacter palmitatis</name>
    <dbReference type="NCBI Taxonomy" id="2054628"/>
    <lineage>
        <taxon>Bacteria</taxon>
        <taxon>Pseudomonadati</taxon>
        <taxon>Pseudomonadota</taxon>
        <taxon>Alphaproteobacteria</taxon>
        <taxon>Sphingomonadales</taxon>
        <taxon>Erythrobacteraceae</taxon>
        <taxon>Alteraurantiacibacter</taxon>
    </lineage>
</organism>
<evidence type="ECO:0000313" key="9">
    <source>
        <dbReference type="EMBL" id="MFC3096819.1"/>
    </source>
</evidence>
<keyword evidence="5" id="KW-0190">Covalent protein-DNA linkage</keyword>
<sequence length="210" mass="22895">MTMLYRLDAPSGTVARTFGAAAGDDPWAGGYAAPGRFAPVITAGREAVAGPRPPRTPRRMVPRLWGVPPPPSAHDPTRLVSHVAKADSPFWIGNLRNSEFRCLVPATCFIEWGAGTDVEGRRERYAITCTDQPIMALAGVWKDSEVPSFALLTCPANPRLKGLGRARMPVILRGDEAQQCWLRSEWRAAEALLKPAPDDSLHARLLDDFA</sequence>
<protein>
    <recommendedName>
        <fullName evidence="8">Abasic site processing protein</fullName>
        <ecNumber evidence="8">3.4.-.-</ecNumber>
    </recommendedName>
</protein>
<dbReference type="InterPro" id="IPR036590">
    <property type="entry name" value="SRAP-like"/>
</dbReference>
<accession>A0ABV7E261</accession>
<evidence type="ECO:0000256" key="3">
    <source>
        <dbReference type="ARBA" id="ARBA00022763"/>
    </source>
</evidence>
<name>A0ABV7E261_9SPHN</name>
<dbReference type="PANTHER" id="PTHR13604">
    <property type="entry name" value="DC12-RELATED"/>
    <property type="match status" value="1"/>
</dbReference>
<dbReference type="EC" id="3.4.-.-" evidence="8"/>
<comment type="similarity">
    <text evidence="1 8">Belongs to the SOS response-associated peptidase family.</text>
</comment>
<proteinExistence type="inferred from homology"/>
<comment type="caution">
    <text evidence="9">The sequence shown here is derived from an EMBL/GenBank/DDBJ whole genome shotgun (WGS) entry which is preliminary data.</text>
</comment>
<dbReference type="InterPro" id="IPR003738">
    <property type="entry name" value="SRAP"/>
</dbReference>
<keyword evidence="6" id="KW-0238">DNA-binding</keyword>
<dbReference type="EMBL" id="JBHRST010000004">
    <property type="protein sequence ID" value="MFC3096819.1"/>
    <property type="molecule type" value="Genomic_DNA"/>
</dbReference>
<keyword evidence="10" id="KW-1185">Reference proteome</keyword>
<keyword evidence="3" id="KW-0227">DNA damage</keyword>
<evidence type="ECO:0000313" key="10">
    <source>
        <dbReference type="Proteomes" id="UP001595456"/>
    </source>
</evidence>
<reference evidence="10" key="1">
    <citation type="journal article" date="2019" name="Int. J. Syst. Evol. Microbiol.">
        <title>The Global Catalogue of Microorganisms (GCM) 10K type strain sequencing project: providing services to taxonomists for standard genome sequencing and annotation.</title>
        <authorList>
            <consortium name="The Broad Institute Genomics Platform"/>
            <consortium name="The Broad Institute Genome Sequencing Center for Infectious Disease"/>
            <person name="Wu L."/>
            <person name="Ma J."/>
        </authorList>
    </citation>
    <scope>NUCLEOTIDE SEQUENCE [LARGE SCALE GENOMIC DNA]</scope>
    <source>
        <strain evidence="10">KCTC 52607</strain>
    </source>
</reference>
<keyword evidence="2 8" id="KW-0645">Protease</keyword>
<keyword evidence="4 8" id="KW-0378">Hydrolase</keyword>
<dbReference type="SUPFAM" id="SSF143081">
    <property type="entry name" value="BB1717-like"/>
    <property type="match status" value="1"/>
</dbReference>
<dbReference type="PANTHER" id="PTHR13604:SF0">
    <property type="entry name" value="ABASIC SITE PROCESSING PROTEIN HMCES"/>
    <property type="match status" value="1"/>
</dbReference>
<gene>
    <name evidence="9" type="ORF">ACFODU_03245</name>
</gene>
<dbReference type="RefSeq" id="WP_336925715.1">
    <property type="nucleotide sequence ID" value="NZ_JBANRO010000005.1"/>
</dbReference>
<evidence type="ECO:0000256" key="1">
    <source>
        <dbReference type="ARBA" id="ARBA00008136"/>
    </source>
</evidence>
<dbReference type="Proteomes" id="UP001595456">
    <property type="component" value="Unassembled WGS sequence"/>
</dbReference>
<dbReference type="Pfam" id="PF02586">
    <property type="entry name" value="SRAP"/>
    <property type="match status" value="1"/>
</dbReference>
<keyword evidence="7" id="KW-0456">Lyase</keyword>
<evidence type="ECO:0000256" key="5">
    <source>
        <dbReference type="ARBA" id="ARBA00023124"/>
    </source>
</evidence>